<dbReference type="Pfam" id="PF12069">
    <property type="entry name" value="DUF3549"/>
    <property type="match status" value="1"/>
</dbReference>
<evidence type="ECO:0000313" key="2">
    <source>
        <dbReference type="Proteomes" id="UP000030341"/>
    </source>
</evidence>
<dbReference type="Proteomes" id="UP000030341">
    <property type="component" value="Chromosome 1"/>
</dbReference>
<organism evidence="1 2">
    <name type="scientific">Pseudoalteromonas piratica</name>
    <dbReference type="NCBI Taxonomy" id="1348114"/>
    <lineage>
        <taxon>Bacteria</taxon>
        <taxon>Pseudomonadati</taxon>
        <taxon>Pseudomonadota</taxon>
        <taxon>Gammaproteobacteria</taxon>
        <taxon>Alteromonadales</taxon>
        <taxon>Pseudoalteromonadaceae</taxon>
        <taxon>Pseudoalteromonas</taxon>
    </lineage>
</organism>
<name>A0A0A7EGW3_9GAMM</name>
<accession>A0A0A7EGW3</accession>
<dbReference type="KEGG" id="pseo:OM33_11990"/>
<evidence type="ECO:0008006" key="3">
    <source>
        <dbReference type="Google" id="ProtNLM"/>
    </source>
</evidence>
<dbReference type="RefSeq" id="WP_038642016.1">
    <property type="nucleotide sequence ID" value="NZ_CP009888.1"/>
</dbReference>
<dbReference type="OrthoDB" id="5597089at2"/>
<dbReference type="HOGENOM" id="CLU_069808_0_0_6"/>
<dbReference type="EMBL" id="CP009888">
    <property type="protein sequence ID" value="AIY65783.1"/>
    <property type="molecule type" value="Genomic_DNA"/>
</dbReference>
<reference evidence="1 2" key="1">
    <citation type="submission" date="2014-11" db="EMBL/GenBank/DDBJ databases">
        <title>Complete Genome Sequence of Pseudoalteromonas sp. Strain OCN003 Isolated from Kaneohe Bay, Oahu, Hawaii.</title>
        <authorList>
            <person name="Beurmann S."/>
            <person name="Videau P."/>
            <person name="Ushijima B."/>
            <person name="Smith A.M."/>
            <person name="Aeby G.S."/>
            <person name="Callahan S.M."/>
            <person name="Belcaid M."/>
        </authorList>
    </citation>
    <scope>NUCLEOTIDE SEQUENCE [LARGE SCALE GENOMIC DNA]</scope>
    <source>
        <strain evidence="1 2">OCN003</strain>
    </source>
</reference>
<dbReference type="STRING" id="1348114.OM33_11990"/>
<dbReference type="AlphaFoldDB" id="A0A0A7EGW3"/>
<keyword evidence="2" id="KW-1185">Reference proteome</keyword>
<evidence type="ECO:0000313" key="1">
    <source>
        <dbReference type="EMBL" id="AIY65783.1"/>
    </source>
</evidence>
<protein>
    <recommendedName>
        <fullName evidence="3">DUF3549 domain-containing protein</fullName>
    </recommendedName>
</protein>
<dbReference type="InterPro" id="IPR021936">
    <property type="entry name" value="DUF3549"/>
</dbReference>
<gene>
    <name evidence="1" type="ORF">OM33_11990</name>
</gene>
<sequence>MQQSISSLAELLDNAGTTWRVYDMGRRIQKIDKSTFIQIENNQIPYPFPLQQHAFLAIQFWNSQESHTPYIWFLKMPLDEQSKLIQASRNHFASMVMEALGNQLTGNDEAQSELDNNPYVFTPNANKLAAFNAIIKNELKQSASAYYEHVELYFSGKLGFDDWQHLGLQGIADFAIRLTEPNQQNLIDAFGKLPQPVVQSLAATLEHSNISVILTEALYNEFEKALKNQDSENIINYLRMMSNTTALGILQRAVADIMADKKALNLDIVLTLTGRCWHVLESHLVALMEYLATEQSQDIFSGIFADLVAIPSLRPHMLAMIRMQDRSEQLSRAIGKLFQQ</sequence>
<proteinExistence type="predicted"/>
<dbReference type="eggNOG" id="ENOG502Z9WC">
    <property type="taxonomic scope" value="Bacteria"/>
</dbReference>